<feature type="region of interest" description="Disordered" evidence="1">
    <location>
        <begin position="1"/>
        <end position="41"/>
    </location>
</feature>
<gene>
    <name evidence="2" type="ORF">ACAT0790_LOCUS40988</name>
</gene>
<accession>A0A7S1REI2</accession>
<evidence type="ECO:0000313" key="2">
    <source>
        <dbReference type="EMBL" id="CAD9164222.1"/>
    </source>
</evidence>
<feature type="compositionally biased region" description="Polar residues" evidence="1">
    <location>
        <begin position="1"/>
        <end position="37"/>
    </location>
</feature>
<evidence type="ECO:0000256" key="1">
    <source>
        <dbReference type="SAM" id="MobiDB-lite"/>
    </source>
</evidence>
<sequence length="340" mass="37693">MGANASTEAASATGIANEQQGALGQDASRQQPKQNYSGPDANIKSCHLRGVVPSQAFLEKEAELLAPFCARGTFPQPRQVRRQLEDFEDFPSLLEDGCRKHRISLLDMQALMLPPWGLGWGMAFPSKAELFNFVGKKPASELLGELVELDIPGTYLNIADDGITIRSARWAELLDGTAIIRLMSGGTPAVMRMWADTRTIGASLEALRKVRWSPDLQWAFPFEYQRRMLFICCLGRRLGVARPAWQVVVSFLACLSPDEIQAAMWGMRRPGQVVEYYSKTNGGWMPCRVSATDPIRNSIMLDIKPNHWLSPADQATHIRASQQDLATAKGSARAPRRHSN</sequence>
<dbReference type="AlphaFoldDB" id="A0A7S1REI2"/>
<proteinExistence type="predicted"/>
<organism evidence="2">
    <name type="scientific">Alexandrium catenella</name>
    <name type="common">Red tide dinoflagellate</name>
    <name type="synonym">Gonyaulax catenella</name>
    <dbReference type="NCBI Taxonomy" id="2925"/>
    <lineage>
        <taxon>Eukaryota</taxon>
        <taxon>Sar</taxon>
        <taxon>Alveolata</taxon>
        <taxon>Dinophyceae</taxon>
        <taxon>Gonyaulacales</taxon>
        <taxon>Pyrocystaceae</taxon>
        <taxon>Alexandrium</taxon>
    </lineage>
</organism>
<feature type="region of interest" description="Disordered" evidence="1">
    <location>
        <begin position="321"/>
        <end position="340"/>
    </location>
</feature>
<name>A0A7S1REI2_ALECA</name>
<reference evidence="2" key="1">
    <citation type="submission" date="2021-01" db="EMBL/GenBank/DDBJ databases">
        <authorList>
            <person name="Corre E."/>
            <person name="Pelletier E."/>
            <person name="Niang G."/>
            <person name="Scheremetjew M."/>
            <person name="Finn R."/>
            <person name="Kale V."/>
            <person name="Holt S."/>
            <person name="Cochrane G."/>
            <person name="Meng A."/>
            <person name="Brown T."/>
            <person name="Cohen L."/>
        </authorList>
    </citation>
    <scope>NUCLEOTIDE SEQUENCE</scope>
    <source>
        <strain evidence="2">OF101</strain>
    </source>
</reference>
<protein>
    <submittedName>
        <fullName evidence="2">Uncharacterized protein</fullName>
    </submittedName>
</protein>
<dbReference type="EMBL" id="HBGE01068354">
    <property type="protein sequence ID" value="CAD9164222.1"/>
    <property type="molecule type" value="Transcribed_RNA"/>
</dbReference>